<proteinExistence type="predicted"/>
<comment type="caution">
    <text evidence="1">The sequence shown here is derived from an EMBL/GenBank/DDBJ whole genome shotgun (WGS) entry which is preliminary data.</text>
</comment>
<keyword evidence="2" id="KW-1185">Reference proteome</keyword>
<dbReference type="Proteomes" id="UP000823775">
    <property type="component" value="Unassembled WGS sequence"/>
</dbReference>
<name>A0ABS8Y8K9_DATST</name>
<organism evidence="1 2">
    <name type="scientific">Datura stramonium</name>
    <name type="common">Jimsonweed</name>
    <name type="synonym">Common thornapple</name>
    <dbReference type="NCBI Taxonomy" id="4076"/>
    <lineage>
        <taxon>Eukaryota</taxon>
        <taxon>Viridiplantae</taxon>
        <taxon>Streptophyta</taxon>
        <taxon>Embryophyta</taxon>
        <taxon>Tracheophyta</taxon>
        <taxon>Spermatophyta</taxon>
        <taxon>Magnoliopsida</taxon>
        <taxon>eudicotyledons</taxon>
        <taxon>Gunneridae</taxon>
        <taxon>Pentapetalae</taxon>
        <taxon>asterids</taxon>
        <taxon>lamiids</taxon>
        <taxon>Solanales</taxon>
        <taxon>Solanaceae</taxon>
        <taxon>Solanoideae</taxon>
        <taxon>Datureae</taxon>
        <taxon>Datura</taxon>
    </lineage>
</organism>
<evidence type="ECO:0000313" key="2">
    <source>
        <dbReference type="Proteomes" id="UP000823775"/>
    </source>
</evidence>
<accession>A0ABS8Y8K9</accession>
<feature type="non-terminal residue" evidence="1">
    <location>
        <position position="113"/>
    </location>
</feature>
<evidence type="ECO:0000313" key="1">
    <source>
        <dbReference type="EMBL" id="MCE5166973.1"/>
    </source>
</evidence>
<gene>
    <name evidence="1" type="ORF">HAX54_031897</name>
</gene>
<reference evidence="1 2" key="1">
    <citation type="journal article" date="2021" name="BMC Genomics">
        <title>Datura genome reveals duplications of psychoactive alkaloid biosynthetic genes and high mutation rate following tissue culture.</title>
        <authorList>
            <person name="Rajewski A."/>
            <person name="Carter-House D."/>
            <person name="Stajich J."/>
            <person name="Litt A."/>
        </authorList>
    </citation>
    <scope>NUCLEOTIDE SEQUENCE [LARGE SCALE GENOMIC DNA]</scope>
    <source>
        <strain evidence="1">AR-01</strain>
    </source>
</reference>
<protein>
    <submittedName>
        <fullName evidence="1">Uncharacterized protein</fullName>
    </submittedName>
</protein>
<sequence length="113" mass="12653">MLEFVVALDLQRVNLANEVKDMIVDIQVIINHINDDCGVRFDVNIIVAVIGASLHSMKLYSFNLSDSVVPLVTILDLRQFSSEKQFNLMDNIVDYSGCIALDALIFVATSWFS</sequence>
<dbReference type="EMBL" id="JACEIK010040454">
    <property type="protein sequence ID" value="MCE5166973.1"/>
    <property type="molecule type" value="Genomic_DNA"/>
</dbReference>